<feature type="region of interest" description="Disordered" evidence="1">
    <location>
        <begin position="1"/>
        <end position="72"/>
    </location>
</feature>
<gene>
    <name evidence="2" type="ORF">JVT61DRAFT_2966</name>
</gene>
<reference evidence="2" key="1">
    <citation type="submission" date="2021-03" db="EMBL/GenBank/DDBJ databases">
        <title>Evolutionary innovations through gain and loss of genes in the ectomycorrhizal Boletales.</title>
        <authorList>
            <person name="Wu G."/>
            <person name="Miyauchi S."/>
            <person name="Morin E."/>
            <person name="Yang Z.-L."/>
            <person name="Xu J."/>
            <person name="Martin F.M."/>
        </authorList>
    </citation>
    <scope>NUCLEOTIDE SEQUENCE</scope>
    <source>
        <strain evidence="2">BR01</strain>
    </source>
</reference>
<dbReference type="AlphaFoldDB" id="A0A8I2YMN2"/>
<accession>A0A8I2YMN2</accession>
<feature type="compositionally biased region" description="Polar residues" evidence="1">
    <location>
        <begin position="198"/>
        <end position="215"/>
    </location>
</feature>
<feature type="region of interest" description="Disordered" evidence="1">
    <location>
        <begin position="198"/>
        <end position="293"/>
    </location>
</feature>
<feature type="compositionally biased region" description="Pro residues" evidence="1">
    <location>
        <begin position="277"/>
        <end position="286"/>
    </location>
</feature>
<dbReference type="Proteomes" id="UP000683000">
    <property type="component" value="Unassembled WGS sequence"/>
</dbReference>
<evidence type="ECO:0000313" key="2">
    <source>
        <dbReference type="EMBL" id="KAG6375409.1"/>
    </source>
</evidence>
<evidence type="ECO:0000256" key="1">
    <source>
        <dbReference type="SAM" id="MobiDB-lite"/>
    </source>
</evidence>
<feature type="compositionally biased region" description="Basic and acidic residues" evidence="1">
    <location>
        <begin position="317"/>
        <end position="333"/>
    </location>
</feature>
<dbReference type="EMBL" id="JAGFBS010000014">
    <property type="protein sequence ID" value="KAG6375409.1"/>
    <property type="molecule type" value="Genomic_DNA"/>
</dbReference>
<dbReference type="OrthoDB" id="2655066at2759"/>
<comment type="caution">
    <text evidence="2">The sequence shown here is derived from an EMBL/GenBank/DDBJ whole genome shotgun (WGS) entry which is preliminary data.</text>
</comment>
<keyword evidence="3" id="KW-1185">Reference proteome</keyword>
<feature type="compositionally biased region" description="Pro residues" evidence="1">
    <location>
        <begin position="9"/>
        <end position="30"/>
    </location>
</feature>
<sequence>MAFKYKYHPPLPISHFLPPPPRSCPPPRPRPAVLTRGPQARSPRRRQTPTSPPPPPSSVPTSSLSKWRSSWTNSRCLPPKTDPCFLSGDDMNKLQVFLRNKGRWGNMYPPVQPDSTCDDFSWEATQSALMDPNQLPDPSRCSLLIHEVSLLVGLTDDDYLSPDDACPLVSNQVHDILPLTPTKSLAYRKPSLPHLTNTNAPLLSSPSGTNPSLYNQGPPPVGSRDLATPILRYKNADAEHPSSPRRRHGQVFHFEPPLPNVPHRNALDLDQTFCSPRAPPPKPTPNPSANRCSSLDRLESSLLKLEAHAPRNHRKSRSEGRSSDRVPQRENKRPSLPPPRHLKKRQSSHEIVPRHLSRSTQGRHFSGPAPPVPRPILPHQYVAPPICPAAPLDDDLFEEDVTPGSFMDMDIPHTEEAGQKRRASFRQVKCKERLKNIVSAAKRVSRGVIAWGNFLTKSTKPAQETSTIQCARV</sequence>
<protein>
    <submittedName>
        <fullName evidence="2">Uncharacterized protein</fullName>
    </submittedName>
</protein>
<proteinExistence type="predicted"/>
<organism evidence="2 3">
    <name type="scientific">Boletus reticuloceps</name>
    <dbReference type="NCBI Taxonomy" id="495285"/>
    <lineage>
        <taxon>Eukaryota</taxon>
        <taxon>Fungi</taxon>
        <taxon>Dikarya</taxon>
        <taxon>Basidiomycota</taxon>
        <taxon>Agaricomycotina</taxon>
        <taxon>Agaricomycetes</taxon>
        <taxon>Agaricomycetidae</taxon>
        <taxon>Boletales</taxon>
        <taxon>Boletineae</taxon>
        <taxon>Boletaceae</taxon>
        <taxon>Boletoideae</taxon>
        <taxon>Boletus</taxon>
    </lineage>
</organism>
<feature type="region of interest" description="Disordered" evidence="1">
    <location>
        <begin position="307"/>
        <end position="373"/>
    </location>
</feature>
<evidence type="ECO:0000313" key="3">
    <source>
        <dbReference type="Proteomes" id="UP000683000"/>
    </source>
</evidence>
<name>A0A8I2YMN2_9AGAM</name>